<dbReference type="EMBL" id="LR215048">
    <property type="protein sequence ID" value="VEU80290.1"/>
    <property type="molecule type" value="Genomic_DNA"/>
</dbReference>
<dbReference type="PANTHER" id="PTHR43405">
    <property type="entry name" value="GLYCOSYL HYDROLASE DIGH"/>
    <property type="match status" value="1"/>
</dbReference>
<dbReference type="Gene3D" id="3.20.20.80">
    <property type="entry name" value="Glycosidases"/>
    <property type="match status" value="1"/>
</dbReference>
<evidence type="ECO:0000313" key="3">
    <source>
        <dbReference type="EMBL" id="VEU80290.1"/>
    </source>
</evidence>
<sequence length="341" mass="40360">MFKIAKEFNINTIFYQVRPMNDAFYESKLNPYSRYLTGEEGLKPSFDVFEYIIKKAKEHKIAIHAWCNPYRVSMKLDINKNEYLKTLDDLNFAKKNPNLVITDSNNQLILNPAREEVKKFIIESMLEIIDKYDVDGIHFDDYFYPYSSLSAHDNDLNDYEEAKNDYSTIADFRRYHISDIIRRLNEKIKKRDKNIMFGISPFGIWRSKQNDERGSNTAANTSQSYDTQYADSYNWIKNGYIDYIVPQLYWEFGHPVAPYADLVDWWTNIIKDTKVKLYIGHALYRLGNEGEFENPIEIVNQIKYANKYKEVNGNVFFTYHTFKEIENKKGVLEVKKLLKGE</sequence>
<dbReference type="Pfam" id="PF02638">
    <property type="entry name" value="GHL10"/>
    <property type="match status" value="1"/>
</dbReference>
<dbReference type="AlphaFoldDB" id="A0A449BDB3"/>
<reference evidence="3 4" key="1">
    <citation type="submission" date="2019-01" db="EMBL/GenBank/DDBJ databases">
        <authorList>
            <consortium name="Pathogen Informatics"/>
        </authorList>
    </citation>
    <scope>NUCLEOTIDE SEQUENCE [LARGE SCALE GENOMIC DNA]</scope>
    <source>
        <strain evidence="3 4">NCTC10138</strain>
    </source>
</reference>
<dbReference type="KEGG" id="aaxa:NCTC10138_00659"/>
<name>A0A449BDB3_HAPAX</name>
<accession>A0A449BDB3</accession>
<dbReference type="PANTHER" id="PTHR43405:SF1">
    <property type="entry name" value="GLYCOSYL HYDROLASE DIGH"/>
    <property type="match status" value="1"/>
</dbReference>
<feature type="domain" description="Glycosyl hydrolase-like 10" evidence="2">
    <location>
        <begin position="6"/>
        <end position="291"/>
    </location>
</feature>
<dbReference type="SUPFAM" id="SSF51445">
    <property type="entry name" value="(Trans)glycosidases"/>
    <property type="match status" value="1"/>
</dbReference>
<organism evidence="3 4">
    <name type="scientific">Haploplasma axanthum</name>
    <name type="common">Acholeplasma axanthum</name>
    <dbReference type="NCBI Taxonomy" id="29552"/>
    <lineage>
        <taxon>Bacteria</taxon>
        <taxon>Bacillati</taxon>
        <taxon>Mycoplasmatota</taxon>
        <taxon>Mollicutes</taxon>
        <taxon>Acholeplasmatales</taxon>
        <taxon>Acholeplasmataceae</taxon>
        <taxon>Haploplasma</taxon>
    </lineage>
</organism>
<dbReference type="InterPro" id="IPR017853">
    <property type="entry name" value="GH"/>
</dbReference>
<keyword evidence="1" id="KW-0732">Signal</keyword>
<keyword evidence="4" id="KW-1185">Reference proteome</keyword>
<dbReference type="InterPro" id="IPR003790">
    <property type="entry name" value="GHL10"/>
</dbReference>
<proteinExistence type="predicted"/>
<gene>
    <name evidence="3" type="ORF">NCTC10138_00659</name>
</gene>
<dbReference type="STRING" id="1278311.GCA_000428705_00772"/>
<dbReference type="InterPro" id="IPR052177">
    <property type="entry name" value="Divisome_Glycosyl_Hydrolase"/>
</dbReference>
<protein>
    <submittedName>
        <fullName evidence="3">Uncharacterized protein conserved in bacteria</fullName>
    </submittedName>
</protein>
<evidence type="ECO:0000259" key="2">
    <source>
        <dbReference type="Pfam" id="PF02638"/>
    </source>
</evidence>
<evidence type="ECO:0000313" key="4">
    <source>
        <dbReference type="Proteomes" id="UP000289841"/>
    </source>
</evidence>
<dbReference type="Proteomes" id="UP000289841">
    <property type="component" value="Chromosome"/>
</dbReference>
<evidence type="ECO:0000256" key="1">
    <source>
        <dbReference type="ARBA" id="ARBA00022729"/>
    </source>
</evidence>